<evidence type="ECO:0000313" key="1">
    <source>
        <dbReference type="EMBL" id="GIY41168.1"/>
    </source>
</evidence>
<organism evidence="1 2">
    <name type="scientific">Caerostris extrusa</name>
    <name type="common">Bark spider</name>
    <name type="synonym">Caerostris bankana</name>
    <dbReference type="NCBI Taxonomy" id="172846"/>
    <lineage>
        <taxon>Eukaryota</taxon>
        <taxon>Metazoa</taxon>
        <taxon>Ecdysozoa</taxon>
        <taxon>Arthropoda</taxon>
        <taxon>Chelicerata</taxon>
        <taxon>Arachnida</taxon>
        <taxon>Araneae</taxon>
        <taxon>Araneomorphae</taxon>
        <taxon>Entelegynae</taxon>
        <taxon>Araneoidea</taxon>
        <taxon>Araneidae</taxon>
        <taxon>Caerostris</taxon>
    </lineage>
</organism>
<keyword evidence="2" id="KW-1185">Reference proteome</keyword>
<comment type="caution">
    <text evidence="1">The sequence shown here is derived from an EMBL/GenBank/DDBJ whole genome shotgun (WGS) entry which is preliminary data.</text>
</comment>
<reference evidence="1 2" key="1">
    <citation type="submission" date="2021-06" db="EMBL/GenBank/DDBJ databases">
        <title>Caerostris extrusa draft genome.</title>
        <authorList>
            <person name="Kono N."/>
            <person name="Arakawa K."/>
        </authorList>
    </citation>
    <scope>NUCLEOTIDE SEQUENCE [LARGE SCALE GENOMIC DNA]</scope>
</reference>
<gene>
    <name evidence="1" type="ORF">CEXT_747561</name>
</gene>
<accession>A0AAV4T3D9</accession>
<dbReference type="Proteomes" id="UP001054945">
    <property type="component" value="Unassembled WGS sequence"/>
</dbReference>
<evidence type="ECO:0000313" key="2">
    <source>
        <dbReference type="Proteomes" id="UP001054945"/>
    </source>
</evidence>
<dbReference type="AlphaFoldDB" id="A0AAV4T3D9"/>
<protein>
    <submittedName>
        <fullName evidence="1">Uncharacterized protein</fullName>
    </submittedName>
</protein>
<name>A0AAV4T3D9_CAEEX</name>
<proteinExistence type="predicted"/>
<sequence>MDKVDFDALPSFKRSSQTALTMGHRLPTLQQLMKRSFWCEAEQRSVVNGMFWLEGGKAVRSSMPLGDDDLTHLDRWKARRLRASRKERISENAKGSTDF</sequence>
<dbReference type="EMBL" id="BPLR01010699">
    <property type="protein sequence ID" value="GIY41168.1"/>
    <property type="molecule type" value="Genomic_DNA"/>
</dbReference>